<organism evidence="1 2">
    <name type="scientific">Colocasia esculenta</name>
    <name type="common">Wild taro</name>
    <name type="synonym">Arum esculentum</name>
    <dbReference type="NCBI Taxonomy" id="4460"/>
    <lineage>
        <taxon>Eukaryota</taxon>
        <taxon>Viridiplantae</taxon>
        <taxon>Streptophyta</taxon>
        <taxon>Embryophyta</taxon>
        <taxon>Tracheophyta</taxon>
        <taxon>Spermatophyta</taxon>
        <taxon>Magnoliopsida</taxon>
        <taxon>Liliopsida</taxon>
        <taxon>Araceae</taxon>
        <taxon>Aroideae</taxon>
        <taxon>Colocasieae</taxon>
        <taxon>Colocasia</taxon>
    </lineage>
</organism>
<dbReference type="Proteomes" id="UP000652761">
    <property type="component" value="Unassembled WGS sequence"/>
</dbReference>
<name>A0A843W1G4_COLES</name>
<evidence type="ECO:0000313" key="2">
    <source>
        <dbReference type="Proteomes" id="UP000652761"/>
    </source>
</evidence>
<proteinExistence type="predicted"/>
<dbReference type="InterPro" id="IPR038499">
    <property type="entry name" value="BRO1_sf"/>
</dbReference>
<dbReference type="Gene3D" id="1.25.40.280">
    <property type="entry name" value="alix/aip1 like domains"/>
    <property type="match status" value="1"/>
</dbReference>
<comment type="caution">
    <text evidence="1">The sequence shown here is derived from an EMBL/GenBank/DDBJ whole genome shotgun (WGS) entry which is preliminary data.</text>
</comment>
<sequence>MLDAAASILRTRGEWNDISAGLLEYVFSCSILHQLRSQRHLAVGLTSNHEVRQVGVAIGVLRYAVTSVKRVKAPKSESWRVAFDQEIIYAAELLRRLEYENEHVCHEKIPDADGLPVLQGLRIVEAIPFEPQRWERGLLFMT</sequence>
<protein>
    <submittedName>
        <fullName evidence="1">Uncharacterized protein</fullName>
    </submittedName>
</protein>
<reference evidence="1" key="1">
    <citation type="submission" date="2017-07" db="EMBL/GenBank/DDBJ databases">
        <title>Taro Niue Genome Assembly and Annotation.</title>
        <authorList>
            <person name="Atibalentja N."/>
            <person name="Keating K."/>
            <person name="Fields C.J."/>
        </authorList>
    </citation>
    <scope>NUCLEOTIDE SEQUENCE</scope>
    <source>
        <strain evidence="1">Niue_2</strain>
        <tissue evidence="1">Leaf</tissue>
    </source>
</reference>
<accession>A0A843W1G4</accession>
<evidence type="ECO:0000313" key="1">
    <source>
        <dbReference type="EMBL" id="MQM00648.1"/>
    </source>
</evidence>
<dbReference type="AlphaFoldDB" id="A0A843W1G4"/>
<dbReference type="EMBL" id="NMUH01002545">
    <property type="protein sequence ID" value="MQM00648.1"/>
    <property type="molecule type" value="Genomic_DNA"/>
</dbReference>
<dbReference type="OrthoDB" id="10266451at2759"/>
<keyword evidence="2" id="KW-1185">Reference proteome</keyword>
<gene>
    <name evidence="1" type="ORF">Taro_033393</name>
</gene>